<sequence length="360" mass="41315">MERQKNYEKTQLLIFLGVAFALPYILGILMGFGYNKGLDVSVFPSAQMFYPASGAILAAFITHKEDSLIPKRFFIGFIILSFLLLVCTVASMILPGMSWNVISQYLMILGSVIAWILLLTEKKDKRIAYGLKGGRWKKAALIIMLYLILYFGRTVIMYILSGQMQTMFELIQKPVTWLMLITLPINYFLIFTAFLGEEYGWRYFLQPILQKKFGMVRGVLILGIAWGVWHLPINFFYYSSPSVGLISLTGQLITCVSLGIFYGWAYLKTDNIWTVVILHFINNNLVPIITGNYTEDVLQNQDVTWNGVIVLLVVNTLLFAGVIFTSYYKNDSRRLPTMDERVDRLMKKLEELAQWQDTIE</sequence>
<dbReference type="RefSeq" id="WP_100305012.1">
    <property type="nucleotide sequence ID" value="NZ_PGET01000001.1"/>
</dbReference>
<feature type="transmembrane region" description="Helical" evidence="1">
    <location>
        <begin position="139"/>
        <end position="160"/>
    </location>
</feature>
<dbReference type="PANTHER" id="PTHR35797:SF1">
    <property type="entry name" value="PROTEASE"/>
    <property type="match status" value="1"/>
</dbReference>
<gene>
    <name evidence="3" type="ORF">H171_2033</name>
</gene>
<feature type="transmembrane region" description="Helical" evidence="1">
    <location>
        <begin position="175"/>
        <end position="195"/>
    </location>
</feature>
<feature type="transmembrane region" description="Helical" evidence="1">
    <location>
        <begin position="305"/>
        <end position="328"/>
    </location>
</feature>
<evidence type="ECO:0000313" key="4">
    <source>
        <dbReference type="Proteomes" id="UP000231092"/>
    </source>
</evidence>
<feature type="transmembrane region" description="Helical" evidence="1">
    <location>
        <begin position="272"/>
        <end position="293"/>
    </location>
</feature>
<dbReference type="PANTHER" id="PTHR35797">
    <property type="entry name" value="PROTEASE-RELATED"/>
    <property type="match status" value="1"/>
</dbReference>
<feature type="transmembrane region" description="Helical" evidence="1">
    <location>
        <begin position="243"/>
        <end position="265"/>
    </location>
</feature>
<dbReference type="Pfam" id="PF02517">
    <property type="entry name" value="Rce1-like"/>
    <property type="match status" value="1"/>
</dbReference>
<feature type="transmembrane region" description="Helical" evidence="1">
    <location>
        <begin position="12"/>
        <end position="34"/>
    </location>
</feature>
<dbReference type="GO" id="GO:0080120">
    <property type="term" value="P:CAAX-box protein maturation"/>
    <property type="evidence" value="ECO:0007669"/>
    <property type="project" value="UniProtKB-ARBA"/>
</dbReference>
<keyword evidence="1" id="KW-0472">Membrane</keyword>
<keyword evidence="1" id="KW-1133">Transmembrane helix</keyword>
<feature type="domain" description="CAAX prenyl protease 2/Lysostaphin resistance protein A-like" evidence="2">
    <location>
        <begin position="187"/>
        <end position="283"/>
    </location>
</feature>
<accession>A0A2M8Z500</accession>
<reference evidence="3 4" key="1">
    <citation type="submission" date="2017-11" db="EMBL/GenBank/DDBJ databases">
        <title>Understudied soil microbes with underappreciated capabilities: Untangling the Clostridium saccharolyticum group.</title>
        <authorList>
            <person name="Leschine S."/>
        </authorList>
    </citation>
    <scope>NUCLEOTIDE SEQUENCE [LARGE SCALE GENOMIC DNA]</scope>
    <source>
        <strain evidence="3 4">18A</strain>
    </source>
</reference>
<feature type="transmembrane region" description="Helical" evidence="1">
    <location>
        <begin position="216"/>
        <end position="237"/>
    </location>
</feature>
<keyword evidence="3" id="KW-0645">Protease</keyword>
<dbReference type="EMBL" id="PGET01000001">
    <property type="protein sequence ID" value="PJJ28526.1"/>
    <property type="molecule type" value="Genomic_DNA"/>
</dbReference>
<protein>
    <submittedName>
        <fullName evidence="3">Membrane protease YdiL (CAAX protease family)</fullName>
    </submittedName>
</protein>
<keyword evidence="3" id="KW-0378">Hydrolase</keyword>
<dbReference type="Proteomes" id="UP000231092">
    <property type="component" value="Unassembled WGS sequence"/>
</dbReference>
<feature type="transmembrane region" description="Helical" evidence="1">
    <location>
        <begin position="73"/>
        <end position="95"/>
    </location>
</feature>
<dbReference type="AlphaFoldDB" id="A0A2M8Z500"/>
<feature type="transmembrane region" description="Helical" evidence="1">
    <location>
        <begin position="40"/>
        <end position="61"/>
    </location>
</feature>
<keyword evidence="1" id="KW-0812">Transmembrane</keyword>
<dbReference type="InterPro" id="IPR003675">
    <property type="entry name" value="Rce1/LyrA-like_dom"/>
</dbReference>
<evidence type="ECO:0000313" key="3">
    <source>
        <dbReference type="EMBL" id="PJJ28526.1"/>
    </source>
</evidence>
<organism evidence="3 4">
    <name type="scientific">[Clostridium] celerecrescens 18A</name>
    <dbReference type="NCBI Taxonomy" id="1286362"/>
    <lineage>
        <taxon>Bacteria</taxon>
        <taxon>Bacillati</taxon>
        <taxon>Bacillota</taxon>
        <taxon>Clostridia</taxon>
        <taxon>Lachnospirales</taxon>
        <taxon>Lachnospiraceae</taxon>
        <taxon>Lacrimispora</taxon>
    </lineage>
</organism>
<name>A0A2M8Z500_9FIRM</name>
<comment type="caution">
    <text evidence="3">The sequence shown here is derived from an EMBL/GenBank/DDBJ whole genome shotgun (WGS) entry which is preliminary data.</text>
</comment>
<proteinExistence type="predicted"/>
<evidence type="ECO:0000256" key="1">
    <source>
        <dbReference type="SAM" id="Phobius"/>
    </source>
</evidence>
<feature type="transmembrane region" description="Helical" evidence="1">
    <location>
        <begin position="101"/>
        <end position="119"/>
    </location>
</feature>
<evidence type="ECO:0000259" key="2">
    <source>
        <dbReference type="Pfam" id="PF02517"/>
    </source>
</evidence>
<dbReference type="OrthoDB" id="9777755at2"/>
<dbReference type="InterPro" id="IPR042150">
    <property type="entry name" value="MmRce1-like"/>
</dbReference>
<dbReference type="GO" id="GO:0004175">
    <property type="term" value="F:endopeptidase activity"/>
    <property type="evidence" value="ECO:0007669"/>
    <property type="project" value="UniProtKB-ARBA"/>
</dbReference>
<dbReference type="GO" id="GO:0006508">
    <property type="term" value="P:proteolysis"/>
    <property type="evidence" value="ECO:0007669"/>
    <property type="project" value="UniProtKB-KW"/>
</dbReference>